<feature type="domain" description="TRASH" evidence="9">
    <location>
        <begin position="613"/>
        <end position="648"/>
    </location>
</feature>
<dbReference type="InterPro" id="IPR010507">
    <property type="entry name" value="Znf_MYM"/>
</dbReference>
<evidence type="ECO:0000256" key="6">
    <source>
        <dbReference type="ARBA" id="ARBA00022833"/>
    </source>
</evidence>
<sequence length="1263" mass="142681">MDTGSVGGLELTEQTPVLLGSTAMATSLTNVGNSFSGPPNPLVARSNKFQNSSVEDDDDVVFIEPVQPPPPAAPVVADQRTVTFTSSKNEELQGNDSKILPSSKELASQKGSVSETIVIDDEEDMETNQGQEKNSSNFIERRHPETKNRTNDVDFSTSSFSRSKTKTAVGPFNPGRMNVAGDVFQNGESATHHNPDSWISQSASFPRNQKQPGVDSLSPVASLPKQIFQPSAQQQPTKPVKVTCANCKKPLQKGQTAYQRKGSAHLFCSTTCLSSFSHKPAPKKLCVMCKKDITTMKGTIVAQVDSSESFQEFCSTSCLSLYEDKQNPTKGALNKSRCTICGKLTEIRHEVSFKNMTHKLCSDHCFNRYRMANGLIMNCCEQCGEYLPSKGAGNNVLVIDGQQKRFCCQSCVSEYKQRKGVLKNIKFFSKFFDMTQCIGPNGYMEPYCSTACMNSHKTKYAKSQCLGIICHFCKRNSLPQYQATMPDGKLYNFCNSSCVAKFQALSMQSSSNGQFVAPSDIQLKCNYCKNSFCSKPEILEWENKVHQFCSKTCSDDYKKLHCIVTYCEYCQEEKTLHETVNFSGVKRPFCSEGCKLLYKQDFARRLGLRCVTCNYCSQLCKKGATKELDGVVRDFCSEDCCKKFQDWYYKAARCDCCKSQGTLKERVQWRGEMKHFCDQHCLLRFYCQQNEPNMTTQKGPENLHYDQGCQTSRAKMTGSAPPPSPTPNKEMKNKAILCKPLTMTKATYCKPHMQTKSCQTDDNWKTEYVPVPIPVPVYIPVPMHMYSQNIPVPTTVPVPVPVPVFLPASLDSSEKIPAAVEELKSKVSSDPLDTELLTMTDMMTEDEGKTEAANINSVIIETDIIGSDLLKNSDPETQSNMPDVPYEPDLDIEIDFPRAAEELDMENEFLLPPVFGEEYEEQPRPRSKKKGAKRKAVSGYQSHDDSSDNSECTFPFKYTYGVNAWKHWVKTRQLDEDLLVLDELKSPKSVKLKEDLLSHTTAELNYGLAHFVNEIRRPNGESYAPDSIYYLCLGIQEYLCGSNRKDNIFIDPGYQTFEQELNKILRSWQPSILPDGSIFSRVEEDYLWRIKQLGSHSPVALLNTLFYFNTKYFGLKTVEQHLRLSFGTVFRQWKKNPLTMENKACLRYQVSSLCGTDNEDKITTGKRKHEDDEPVFEQIENTANPSRCPVKMFECYLSKSPQNLNQRMDVFYLQPECSSSTDSPVWYTSTSLDRNTLENMLVRVLLVKDIYDKDNYELDEDTD</sequence>
<evidence type="ECO:0000256" key="2">
    <source>
        <dbReference type="ARBA" id="ARBA00022553"/>
    </source>
</evidence>
<dbReference type="PANTHER" id="PTHR45736">
    <property type="entry name" value="ZINC FINGER MYM-TYPE PROTEIN"/>
    <property type="match status" value="1"/>
</dbReference>
<evidence type="ECO:0000256" key="8">
    <source>
        <dbReference type="SAM" id="MobiDB-lite"/>
    </source>
</evidence>
<dbReference type="InterPro" id="IPR051284">
    <property type="entry name" value="ZnF_MYMT-QRICH1"/>
</dbReference>
<dbReference type="Ensembl" id="ENSUMAT00000023218.1">
    <property type="protein sequence ID" value="ENSUMAP00000019640.1"/>
    <property type="gene ID" value="ENSUMAG00000014037.1"/>
</dbReference>
<evidence type="ECO:0000256" key="1">
    <source>
        <dbReference type="ARBA" id="ARBA00022499"/>
    </source>
</evidence>
<dbReference type="Pfam" id="PF12012">
    <property type="entry name" value="DUF3504"/>
    <property type="match status" value="1"/>
</dbReference>
<dbReference type="GO" id="GO:0008270">
    <property type="term" value="F:zinc ion binding"/>
    <property type="evidence" value="ECO:0007669"/>
    <property type="project" value="UniProtKB-KW"/>
</dbReference>
<evidence type="ECO:0000256" key="5">
    <source>
        <dbReference type="ARBA" id="ARBA00022771"/>
    </source>
</evidence>
<feature type="domain" description="TRASH" evidence="9">
    <location>
        <begin position="380"/>
        <end position="419"/>
    </location>
</feature>
<evidence type="ECO:0000313" key="10">
    <source>
        <dbReference type="Ensembl" id="ENSUMAP00000019640"/>
    </source>
</evidence>
<dbReference type="Pfam" id="PF06467">
    <property type="entry name" value="zf-FCS"/>
    <property type="match status" value="8"/>
</dbReference>
<dbReference type="AlphaFoldDB" id="A0A452UFH7"/>
<feature type="region of interest" description="Disordered" evidence="8">
    <location>
        <begin position="914"/>
        <end position="949"/>
    </location>
</feature>
<dbReference type="OMA" id="KEPTCHF"/>
<feature type="domain" description="TRASH" evidence="9">
    <location>
        <begin position="338"/>
        <end position="373"/>
    </location>
</feature>
<gene>
    <name evidence="10" type="primary">ZMYM2</name>
</gene>
<keyword evidence="3" id="KW-0479">Metal-binding</keyword>
<protein>
    <submittedName>
        <fullName evidence="10">Zinc finger MYM-type containing 2</fullName>
    </submittedName>
</protein>
<dbReference type="PANTHER" id="PTHR45736:SF6">
    <property type="entry name" value="ZINC FINGER MYM-TYPE PROTEIN 2"/>
    <property type="match status" value="1"/>
</dbReference>
<feature type="domain" description="TRASH" evidence="9">
    <location>
        <begin position="286"/>
        <end position="326"/>
    </location>
</feature>
<feature type="domain" description="TRASH" evidence="9">
    <location>
        <begin position="470"/>
        <end position="506"/>
    </location>
</feature>
<feature type="compositionally biased region" description="Basic and acidic residues" evidence="8">
    <location>
        <begin position="139"/>
        <end position="152"/>
    </location>
</feature>
<organism evidence="10">
    <name type="scientific">Ursus maritimus</name>
    <name type="common">Polar bear</name>
    <name type="synonym">Thalarctos maritimus</name>
    <dbReference type="NCBI Taxonomy" id="29073"/>
    <lineage>
        <taxon>Eukaryota</taxon>
        <taxon>Metazoa</taxon>
        <taxon>Chordata</taxon>
        <taxon>Craniata</taxon>
        <taxon>Vertebrata</taxon>
        <taxon>Euteleostomi</taxon>
        <taxon>Mammalia</taxon>
        <taxon>Eutheria</taxon>
        <taxon>Laurasiatheria</taxon>
        <taxon>Carnivora</taxon>
        <taxon>Caniformia</taxon>
        <taxon>Ursidae</taxon>
        <taxon>Ursus</taxon>
    </lineage>
</organism>
<feature type="compositionally biased region" description="Polar residues" evidence="8">
    <location>
        <begin position="85"/>
        <end position="96"/>
    </location>
</feature>
<evidence type="ECO:0000256" key="7">
    <source>
        <dbReference type="ARBA" id="ARBA00022843"/>
    </source>
</evidence>
<evidence type="ECO:0000259" key="9">
    <source>
        <dbReference type="SMART" id="SM00746"/>
    </source>
</evidence>
<feature type="compositionally biased region" description="Polar residues" evidence="8">
    <location>
        <begin position="127"/>
        <end position="138"/>
    </location>
</feature>
<dbReference type="InterPro" id="IPR011017">
    <property type="entry name" value="TRASH_dom"/>
</dbReference>
<accession>A0A452UFH7</accession>
<feature type="compositionally biased region" description="Polar residues" evidence="8">
    <location>
        <begin position="197"/>
        <end position="211"/>
    </location>
</feature>
<dbReference type="InterPro" id="IPR057926">
    <property type="entry name" value="QRICH1_dom"/>
</dbReference>
<feature type="domain" description="TRASH" evidence="9">
    <location>
        <begin position="654"/>
        <end position="689"/>
    </location>
</feature>
<keyword evidence="4" id="KW-0677">Repeat</keyword>
<dbReference type="SMART" id="SM00746">
    <property type="entry name" value="TRASH"/>
    <property type="match status" value="9"/>
</dbReference>
<feature type="region of interest" description="Disordered" evidence="8">
    <location>
        <begin position="85"/>
        <end position="218"/>
    </location>
</feature>
<keyword evidence="6" id="KW-0862">Zinc</keyword>
<feature type="domain" description="TRASH" evidence="9">
    <location>
        <begin position="567"/>
        <end position="602"/>
    </location>
</feature>
<evidence type="ECO:0000256" key="4">
    <source>
        <dbReference type="ARBA" id="ARBA00022737"/>
    </source>
</evidence>
<keyword evidence="2" id="KW-0597">Phosphoprotein</keyword>
<proteinExistence type="predicted"/>
<feature type="domain" description="TRASH" evidence="9">
    <location>
        <begin position="525"/>
        <end position="561"/>
    </location>
</feature>
<reference evidence="10" key="1">
    <citation type="submission" date="2019-03" db="UniProtKB">
        <authorList>
            <consortium name="Ensembl"/>
        </authorList>
    </citation>
    <scope>IDENTIFICATION</scope>
</reference>
<evidence type="ECO:0000256" key="3">
    <source>
        <dbReference type="ARBA" id="ARBA00022723"/>
    </source>
</evidence>
<keyword evidence="1" id="KW-1017">Isopeptide bond</keyword>
<feature type="compositionally biased region" description="Basic residues" evidence="8">
    <location>
        <begin position="925"/>
        <end position="936"/>
    </location>
</feature>
<keyword evidence="7" id="KW-0832">Ubl conjugation</keyword>
<name>A0A452UFH7_URSMA</name>
<dbReference type="GeneTree" id="ENSGT00940000157028"/>
<dbReference type="Pfam" id="PF25561">
    <property type="entry name" value="QRICH1"/>
    <property type="match status" value="1"/>
</dbReference>
<dbReference type="SUPFAM" id="SSF57716">
    <property type="entry name" value="Glucocorticoid receptor-like (DNA-binding domain)"/>
    <property type="match status" value="1"/>
</dbReference>
<dbReference type="InterPro" id="IPR021893">
    <property type="entry name" value="ZMYM2-like_C"/>
</dbReference>
<keyword evidence="5" id="KW-0863">Zinc-finger</keyword>
<feature type="domain" description="TRASH" evidence="9">
    <location>
        <begin position="244"/>
        <end position="280"/>
    </location>
</feature>
<feature type="compositionally biased region" description="Polar residues" evidence="8">
    <location>
        <begin position="105"/>
        <end position="115"/>
    </location>
</feature>